<evidence type="ECO:0000256" key="1">
    <source>
        <dbReference type="SAM" id="Coils"/>
    </source>
</evidence>
<dbReference type="RefSeq" id="WP_183497341.1">
    <property type="nucleotide sequence ID" value="NZ_JACIFF010000014.1"/>
</dbReference>
<feature type="coiled-coil region" evidence="1">
    <location>
        <begin position="80"/>
        <end position="135"/>
    </location>
</feature>
<dbReference type="EMBL" id="JACIFF010000014">
    <property type="protein sequence ID" value="MBB4081115.1"/>
    <property type="molecule type" value="Genomic_DNA"/>
</dbReference>
<organism evidence="2 3">
    <name type="scientific">Neolewinella aquimaris</name>
    <dbReference type="NCBI Taxonomy" id="1835722"/>
    <lineage>
        <taxon>Bacteria</taxon>
        <taxon>Pseudomonadati</taxon>
        <taxon>Bacteroidota</taxon>
        <taxon>Saprospiria</taxon>
        <taxon>Saprospirales</taxon>
        <taxon>Lewinellaceae</taxon>
        <taxon>Neolewinella</taxon>
    </lineage>
</organism>
<keyword evidence="3" id="KW-1185">Reference proteome</keyword>
<gene>
    <name evidence="2" type="ORF">GGR28_003762</name>
</gene>
<dbReference type="AlphaFoldDB" id="A0A840EC79"/>
<evidence type="ECO:0000313" key="3">
    <source>
        <dbReference type="Proteomes" id="UP000576209"/>
    </source>
</evidence>
<accession>A0A840EC79</accession>
<reference evidence="2 3" key="1">
    <citation type="submission" date="2020-08" db="EMBL/GenBank/DDBJ databases">
        <title>Genomic Encyclopedia of Type Strains, Phase IV (KMG-IV): sequencing the most valuable type-strain genomes for metagenomic binning, comparative biology and taxonomic classification.</title>
        <authorList>
            <person name="Goeker M."/>
        </authorList>
    </citation>
    <scope>NUCLEOTIDE SEQUENCE [LARGE SCALE GENOMIC DNA]</scope>
    <source>
        <strain evidence="2 3">DSM 105137</strain>
    </source>
</reference>
<name>A0A840EC79_9BACT</name>
<comment type="caution">
    <text evidence="2">The sequence shown here is derived from an EMBL/GenBank/DDBJ whole genome shotgun (WGS) entry which is preliminary data.</text>
</comment>
<proteinExistence type="predicted"/>
<dbReference type="Proteomes" id="UP000576209">
    <property type="component" value="Unassembled WGS sequence"/>
</dbReference>
<protein>
    <submittedName>
        <fullName evidence="2">Uncharacterized protein YoxC</fullName>
    </submittedName>
</protein>
<keyword evidence="1" id="KW-0175">Coiled coil</keyword>
<evidence type="ECO:0000313" key="2">
    <source>
        <dbReference type="EMBL" id="MBB4081115.1"/>
    </source>
</evidence>
<sequence length="305" mass="35122">MASNILTIFLFLTTIFTLLDQIPREKRPKSLRKLKLSNVLLVLAFLVLGFELYNNYVEADEKETSTENLDTVKRNVVNLNTKAEIEFENLNSKLEDLNELADDIDDIAESTREAIAEREESLKEYNRISEELRQKVLTENRILTGKKPRVAALSTESKIETEDSIRYQYKIFLKNFGDRVAVDVEYEMFTLIVSEGGGITHQFRTNYLDPDVLTLYPHSVNKTFHFVNAATLDSMALDSATLLLTRINVEWFDEFTNKRDHHSMSFSTVKVNDQFGQTGTMSGHLQKVIDSYLKEKDNPFIILDD</sequence>